<proteinExistence type="predicted"/>
<dbReference type="Proteomes" id="UP000017836">
    <property type="component" value="Unassembled WGS sequence"/>
</dbReference>
<reference evidence="2" key="1">
    <citation type="journal article" date="2013" name="Science">
        <title>The Amborella genome and the evolution of flowering plants.</title>
        <authorList>
            <consortium name="Amborella Genome Project"/>
        </authorList>
    </citation>
    <scope>NUCLEOTIDE SEQUENCE [LARGE SCALE GENOMIC DNA]</scope>
</reference>
<organism evidence="1 2">
    <name type="scientific">Amborella trichopoda</name>
    <dbReference type="NCBI Taxonomy" id="13333"/>
    <lineage>
        <taxon>Eukaryota</taxon>
        <taxon>Viridiplantae</taxon>
        <taxon>Streptophyta</taxon>
        <taxon>Embryophyta</taxon>
        <taxon>Tracheophyta</taxon>
        <taxon>Spermatophyta</taxon>
        <taxon>Magnoliopsida</taxon>
        <taxon>Amborellales</taxon>
        <taxon>Amborellaceae</taxon>
        <taxon>Amborella</taxon>
    </lineage>
</organism>
<accession>W1NUS8</accession>
<evidence type="ECO:0000313" key="2">
    <source>
        <dbReference type="Proteomes" id="UP000017836"/>
    </source>
</evidence>
<name>W1NUS8_AMBTC</name>
<sequence length="88" mass="10186">MVVKRKQPFDCLPDEMVFLPKFFRCKRLKVLSNDLLVLQRVSKEVVAESVWQEKKNKPTLYLKRCADAGNAEARYPIGIVISLSPNFM</sequence>
<protein>
    <submittedName>
        <fullName evidence="1">Uncharacterized protein</fullName>
    </submittedName>
</protein>
<dbReference type="EMBL" id="KI395332">
    <property type="protein sequence ID" value="ERM98414.1"/>
    <property type="molecule type" value="Genomic_DNA"/>
</dbReference>
<dbReference type="AlphaFoldDB" id="W1NUS8"/>
<keyword evidence="2" id="KW-1185">Reference proteome</keyword>
<dbReference type="HOGENOM" id="CLU_2545674_0_0_1"/>
<evidence type="ECO:0000313" key="1">
    <source>
        <dbReference type="EMBL" id="ERM98414.1"/>
    </source>
</evidence>
<gene>
    <name evidence="1" type="ORF">AMTR_s00072p00099580</name>
</gene>
<dbReference type="Gramene" id="ERM98414">
    <property type="protein sequence ID" value="ERM98414"/>
    <property type="gene ID" value="AMTR_s00072p00099580"/>
</dbReference>